<proteinExistence type="predicted"/>
<evidence type="ECO:0000313" key="2">
    <source>
        <dbReference type="EMBL" id="GAA1014871.1"/>
    </source>
</evidence>
<evidence type="ECO:0000256" key="1">
    <source>
        <dbReference type="SAM" id="MobiDB-lite"/>
    </source>
</evidence>
<comment type="caution">
    <text evidence="2">The sequence shown here is derived from an EMBL/GenBank/DDBJ whole genome shotgun (WGS) entry which is preliminary data.</text>
</comment>
<protein>
    <submittedName>
        <fullName evidence="2">Uncharacterized protein</fullName>
    </submittedName>
</protein>
<evidence type="ECO:0000313" key="3">
    <source>
        <dbReference type="Proteomes" id="UP001501072"/>
    </source>
</evidence>
<feature type="compositionally biased region" description="Basic and acidic residues" evidence="1">
    <location>
        <begin position="9"/>
        <end position="23"/>
    </location>
</feature>
<feature type="region of interest" description="Disordered" evidence="1">
    <location>
        <begin position="1"/>
        <end position="85"/>
    </location>
</feature>
<keyword evidence="3" id="KW-1185">Reference proteome</keyword>
<dbReference type="Proteomes" id="UP001501072">
    <property type="component" value="Unassembled WGS sequence"/>
</dbReference>
<name>A0ABP4DMB6_9ACTN</name>
<dbReference type="EMBL" id="BAAAHU010000058">
    <property type="protein sequence ID" value="GAA1014871.1"/>
    <property type="molecule type" value="Genomic_DNA"/>
</dbReference>
<organism evidence="2 3">
    <name type="scientific">Streptomyces thermogriseus</name>
    <dbReference type="NCBI Taxonomy" id="75292"/>
    <lineage>
        <taxon>Bacteria</taxon>
        <taxon>Bacillati</taxon>
        <taxon>Actinomycetota</taxon>
        <taxon>Actinomycetes</taxon>
        <taxon>Kitasatosporales</taxon>
        <taxon>Streptomycetaceae</taxon>
        <taxon>Streptomyces</taxon>
    </lineage>
</organism>
<sequence>MTCSGGRPGRTEEKPEADGRKPVEVPSRNLPHRTAWSAMDPLLAAGAFDGPSPRARTAPPDHGHPADAAPAPRAPRPGRRTGTAR</sequence>
<reference evidence="3" key="1">
    <citation type="journal article" date="2019" name="Int. J. Syst. Evol. Microbiol.">
        <title>The Global Catalogue of Microorganisms (GCM) 10K type strain sequencing project: providing services to taxonomists for standard genome sequencing and annotation.</title>
        <authorList>
            <consortium name="The Broad Institute Genomics Platform"/>
            <consortium name="The Broad Institute Genome Sequencing Center for Infectious Disease"/>
            <person name="Wu L."/>
            <person name="Ma J."/>
        </authorList>
    </citation>
    <scope>NUCLEOTIDE SEQUENCE [LARGE SCALE GENOMIC DNA]</scope>
    <source>
        <strain evidence="3">JCM 11269</strain>
    </source>
</reference>
<gene>
    <name evidence="2" type="ORF">GCM10009564_45730</name>
</gene>
<accession>A0ABP4DMB6</accession>